<evidence type="ECO:0000259" key="2">
    <source>
        <dbReference type="Pfam" id="PF12392"/>
    </source>
</evidence>
<sequence length="610" mass="69207">MNINKRHIELLSPAKNLECGLAAINNGADAVYIGGPGFGARKQAGNSLEDIEKLIKHAHLFNAKIYITLNTVLKDSEIEEANQLIHSLYKIGADAVIIQDMGLLETDLPPIPIHASTQTDNRTVEKVQFLEKAGFDQVVLARELSVNQIKNISSQTQVPLEYFIHGALCVCYSGQCYMSASINGRSANRGECAQPCRLKYSLKDKDGNLLYKDKHLLSLKDLNQTPNLEELIDAGITSFKIEGRLKSKDYVANVTAHYRKELDRIMAKRTDINKASSGNILTSFTPAPDKSFNRSFTEYFLHDRDDKVWSIDTPKALGEYIGKISKVGKDFFTIDGSTRIANGDGLCFFDQYKNLVGVRVNTSNGNKIFSNQTKGLKQGTDIYRNNDVAFQQAISKKESERKIALDLILEETEEVLKLTLIDEDGISSSSFKELSEKEVAQNKERLASQTEKQLSKLGNTPYVAQSIQMNHKYYWFVPAAILNELRRSAIENHTNLRLQSYQPKNIEFKKTDHPFIKTELDFKANITNQLAKQFYERHGVTQLDWGFEKQAIKNNVEVMTTKHCLLYMTNKCLKFHPEARKYLPLTLFNKQDTYKLQFDCKACEMHIIKK</sequence>
<proteinExistence type="predicted"/>
<feature type="coiled-coil region" evidence="1">
    <location>
        <begin position="432"/>
        <end position="460"/>
    </location>
</feature>
<evidence type="ECO:0000313" key="3">
    <source>
        <dbReference type="EMBL" id="MBS2100515.1"/>
    </source>
</evidence>
<reference evidence="3 4" key="1">
    <citation type="journal article" date="2015" name="Int. J. Syst. Evol. Microbiol.">
        <title>Carboxylicivirga linearis sp. nov., isolated from a sea cucumber culture pond.</title>
        <authorList>
            <person name="Wang F.Q."/>
            <person name="Zhou Y.X."/>
            <person name="Lin X.Z."/>
            <person name="Chen G.J."/>
            <person name="Du Z.J."/>
        </authorList>
    </citation>
    <scope>NUCLEOTIDE SEQUENCE [LARGE SCALE GENOMIC DNA]</scope>
    <source>
        <strain evidence="3 4">FB218</strain>
    </source>
</reference>
<dbReference type="EMBL" id="JAGUCO010000024">
    <property type="protein sequence ID" value="MBS2100515.1"/>
    <property type="molecule type" value="Genomic_DNA"/>
</dbReference>
<keyword evidence="4" id="KW-1185">Reference proteome</keyword>
<comment type="caution">
    <text evidence="3">The sequence shown here is derived from an EMBL/GenBank/DDBJ whole genome shotgun (WGS) entry which is preliminary data.</text>
</comment>
<keyword evidence="1" id="KW-0175">Coiled coil</keyword>
<dbReference type="PANTHER" id="PTHR30217:SF10">
    <property type="entry name" value="23S RRNA 5-HYDROXYCYTIDINE C2501 SYNTHASE"/>
    <property type="match status" value="1"/>
</dbReference>
<dbReference type="PROSITE" id="PS01276">
    <property type="entry name" value="PEPTIDASE_U32"/>
    <property type="match status" value="1"/>
</dbReference>
<organism evidence="3 4">
    <name type="scientific">Carboxylicivirga linearis</name>
    <dbReference type="NCBI Taxonomy" id="1628157"/>
    <lineage>
        <taxon>Bacteria</taxon>
        <taxon>Pseudomonadati</taxon>
        <taxon>Bacteroidota</taxon>
        <taxon>Bacteroidia</taxon>
        <taxon>Marinilabiliales</taxon>
        <taxon>Marinilabiliaceae</taxon>
        <taxon>Carboxylicivirga</taxon>
    </lineage>
</organism>
<evidence type="ECO:0000256" key="1">
    <source>
        <dbReference type="SAM" id="Coils"/>
    </source>
</evidence>
<accession>A0ABS5K030</accession>
<dbReference type="Pfam" id="PF01136">
    <property type="entry name" value="Peptidase_U32"/>
    <property type="match status" value="1"/>
</dbReference>
<dbReference type="PANTHER" id="PTHR30217">
    <property type="entry name" value="PEPTIDASE U32 FAMILY"/>
    <property type="match status" value="1"/>
</dbReference>
<evidence type="ECO:0000313" key="4">
    <source>
        <dbReference type="Proteomes" id="UP000708576"/>
    </source>
</evidence>
<name>A0ABS5K030_9BACT</name>
<dbReference type="RefSeq" id="WP_212218509.1">
    <property type="nucleotide sequence ID" value="NZ_JAGUCO010000024.1"/>
</dbReference>
<protein>
    <submittedName>
        <fullName evidence="3">U32 family peptidase</fullName>
    </submittedName>
</protein>
<gene>
    <name evidence="3" type="ORF">KEM10_19680</name>
</gene>
<dbReference type="InterPro" id="IPR051454">
    <property type="entry name" value="RNA/ubiquinone_mod_enzymes"/>
</dbReference>
<dbReference type="InterPro" id="IPR020988">
    <property type="entry name" value="Pept_U32_collagenase"/>
</dbReference>
<dbReference type="Pfam" id="PF12392">
    <property type="entry name" value="DUF3656"/>
    <property type="match status" value="1"/>
</dbReference>
<dbReference type="InterPro" id="IPR001539">
    <property type="entry name" value="Peptidase_U32"/>
</dbReference>
<dbReference type="Proteomes" id="UP000708576">
    <property type="component" value="Unassembled WGS sequence"/>
</dbReference>
<feature type="domain" description="Peptidase U32 collagenase" evidence="2">
    <location>
        <begin position="382"/>
        <end position="497"/>
    </location>
</feature>